<organism evidence="1 2">
    <name type="scientific">Trichocladium antarcticum</name>
    <dbReference type="NCBI Taxonomy" id="1450529"/>
    <lineage>
        <taxon>Eukaryota</taxon>
        <taxon>Fungi</taxon>
        <taxon>Dikarya</taxon>
        <taxon>Ascomycota</taxon>
        <taxon>Pezizomycotina</taxon>
        <taxon>Sordariomycetes</taxon>
        <taxon>Sordariomycetidae</taxon>
        <taxon>Sordariales</taxon>
        <taxon>Chaetomiaceae</taxon>
        <taxon>Trichocladium</taxon>
    </lineage>
</organism>
<evidence type="ECO:0000313" key="1">
    <source>
        <dbReference type="EMBL" id="KAK4132790.1"/>
    </source>
</evidence>
<dbReference type="AlphaFoldDB" id="A0AAN6UHF4"/>
<protein>
    <submittedName>
        <fullName evidence="1">Uncharacterized protein</fullName>
    </submittedName>
</protein>
<proteinExistence type="predicted"/>
<dbReference type="EMBL" id="MU853415">
    <property type="protein sequence ID" value="KAK4132790.1"/>
    <property type="molecule type" value="Genomic_DNA"/>
</dbReference>
<comment type="caution">
    <text evidence="1">The sequence shown here is derived from an EMBL/GenBank/DDBJ whole genome shotgun (WGS) entry which is preliminary data.</text>
</comment>
<keyword evidence="2" id="KW-1185">Reference proteome</keyword>
<evidence type="ECO:0000313" key="2">
    <source>
        <dbReference type="Proteomes" id="UP001304895"/>
    </source>
</evidence>
<dbReference type="Proteomes" id="UP001304895">
    <property type="component" value="Unassembled WGS sequence"/>
</dbReference>
<sequence>MQSRFGCLVQVEVSKTAALFHFRYSVPVCQCNCTTPACRRNKQCNALPVQLRSSHCQDKAHPGIQNRRCHCSFQQPRIVLTISNWRSRLRVTRGGSGRPMRILAADVSGRIEILDLKTAKPAGWEQPSSRWTSPLQAAPSSTLLGLNKGAVDAHRLEAFEAFHHQHYRHR</sequence>
<accession>A0AAN6UHF4</accession>
<reference evidence="1" key="2">
    <citation type="submission" date="2023-05" db="EMBL/GenBank/DDBJ databases">
        <authorList>
            <consortium name="Lawrence Berkeley National Laboratory"/>
            <person name="Steindorff A."/>
            <person name="Hensen N."/>
            <person name="Bonometti L."/>
            <person name="Westerberg I."/>
            <person name="Brannstrom I.O."/>
            <person name="Guillou S."/>
            <person name="Cros-Aarteil S."/>
            <person name="Calhoun S."/>
            <person name="Haridas S."/>
            <person name="Kuo A."/>
            <person name="Mondo S."/>
            <person name="Pangilinan J."/>
            <person name="Riley R."/>
            <person name="Labutti K."/>
            <person name="Andreopoulos B."/>
            <person name="Lipzen A."/>
            <person name="Chen C."/>
            <person name="Yanf M."/>
            <person name="Daum C."/>
            <person name="Ng V."/>
            <person name="Clum A."/>
            <person name="Ohm R."/>
            <person name="Martin F."/>
            <person name="Silar P."/>
            <person name="Natvig D."/>
            <person name="Lalanne C."/>
            <person name="Gautier V."/>
            <person name="Ament-Velasquez S.L."/>
            <person name="Kruys A."/>
            <person name="Hutchinson M.I."/>
            <person name="Powell A.J."/>
            <person name="Barry K."/>
            <person name="Miller A.N."/>
            <person name="Grigoriev I.V."/>
            <person name="Debuchy R."/>
            <person name="Gladieux P."/>
            <person name="Thoren M.H."/>
            <person name="Johannesson H."/>
        </authorList>
    </citation>
    <scope>NUCLEOTIDE SEQUENCE</scope>
    <source>
        <strain evidence="1">CBS 123565</strain>
    </source>
</reference>
<name>A0AAN6UHF4_9PEZI</name>
<gene>
    <name evidence="1" type="ORF">BT67DRAFT_72920</name>
</gene>
<reference evidence="1" key="1">
    <citation type="journal article" date="2023" name="Mol. Phylogenet. Evol.">
        <title>Genome-scale phylogeny and comparative genomics of the fungal order Sordariales.</title>
        <authorList>
            <person name="Hensen N."/>
            <person name="Bonometti L."/>
            <person name="Westerberg I."/>
            <person name="Brannstrom I.O."/>
            <person name="Guillou S."/>
            <person name="Cros-Aarteil S."/>
            <person name="Calhoun S."/>
            <person name="Haridas S."/>
            <person name="Kuo A."/>
            <person name="Mondo S."/>
            <person name="Pangilinan J."/>
            <person name="Riley R."/>
            <person name="LaButti K."/>
            <person name="Andreopoulos B."/>
            <person name="Lipzen A."/>
            <person name="Chen C."/>
            <person name="Yan M."/>
            <person name="Daum C."/>
            <person name="Ng V."/>
            <person name="Clum A."/>
            <person name="Steindorff A."/>
            <person name="Ohm R.A."/>
            <person name="Martin F."/>
            <person name="Silar P."/>
            <person name="Natvig D.O."/>
            <person name="Lalanne C."/>
            <person name="Gautier V."/>
            <person name="Ament-Velasquez S.L."/>
            <person name="Kruys A."/>
            <person name="Hutchinson M.I."/>
            <person name="Powell A.J."/>
            <person name="Barry K."/>
            <person name="Miller A.N."/>
            <person name="Grigoriev I.V."/>
            <person name="Debuchy R."/>
            <person name="Gladieux P."/>
            <person name="Hiltunen Thoren M."/>
            <person name="Johannesson H."/>
        </authorList>
    </citation>
    <scope>NUCLEOTIDE SEQUENCE</scope>
    <source>
        <strain evidence="1">CBS 123565</strain>
    </source>
</reference>